<name>A0A2H6BZ07_MICAE</name>
<gene>
    <name evidence="1" type="ORF">BGM30_45030</name>
</gene>
<dbReference type="PROSITE" id="PS50943">
    <property type="entry name" value="HTH_CROC1"/>
    <property type="match status" value="1"/>
</dbReference>
<sequence length="120" mass="13190">MFQEALDKTFRYRGIAGKQIAERTGISPSYVSEIRSGKRNPSLEMFERLLDAAEEIAPGSREYFAGCLTGGTLKVSVDYLAANLEDEELADLVLARSKYLKGLAQKKAADPIESLTLESV</sequence>
<dbReference type="CDD" id="cd00093">
    <property type="entry name" value="HTH_XRE"/>
    <property type="match status" value="1"/>
</dbReference>
<dbReference type="SUPFAM" id="SSF47413">
    <property type="entry name" value="lambda repressor-like DNA-binding domains"/>
    <property type="match status" value="1"/>
</dbReference>
<dbReference type="SMART" id="SM00530">
    <property type="entry name" value="HTH_XRE"/>
    <property type="match status" value="1"/>
</dbReference>
<comment type="caution">
    <text evidence="1">The sequence shown here is derived from an EMBL/GenBank/DDBJ whole genome shotgun (WGS) entry which is preliminary data.</text>
</comment>
<evidence type="ECO:0000313" key="1">
    <source>
        <dbReference type="EMBL" id="GBD55410.1"/>
    </source>
</evidence>
<protein>
    <submittedName>
        <fullName evidence="1">Uncharacterized protein</fullName>
    </submittedName>
</protein>
<dbReference type="InterPro" id="IPR010982">
    <property type="entry name" value="Lambda_DNA-bd_dom_sf"/>
</dbReference>
<dbReference type="InterPro" id="IPR001387">
    <property type="entry name" value="Cro/C1-type_HTH"/>
</dbReference>
<dbReference type="AlphaFoldDB" id="A0A2H6BZ07"/>
<accession>A0A2H6BZ07</accession>
<dbReference type="Proteomes" id="UP000236321">
    <property type="component" value="Unassembled WGS sequence"/>
</dbReference>
<dbReference type="GO" id="GO:0003677">
    <property type="term" value="F:DNA binding"/>
    <property type="evidence" value="ECO:0007669"/>
    <property type="project" value="InterPro"/>
</dbReference>
<reference evidence="2" key="1">
    <citation type="submission" date="2017-12" db="EMBL/GenBank/DDBJ databases">
        <title>Improved Draft Genome Sequence of Microcystis aeruginosa NIES-298, a Microcystin-Producing Cyanobacterium from Lake Kasumigaura, Japan.</title>
        <authorList>
            <person name="Yamaguchi H."/>
            <person name="Suzuki S."/>
            <person name="Kawachi M."/>
        </authorList>
    </citation>
    <scope>NUCLEOTIDE SEQUENCE [LARGE SCALE GENOMIC DNA]</scope>
    <source>
        <strain evidence="2">NIES-298</strain>
    </source>
</reference>
<dbReference type="Pfam" id="PF01381">
    <property type="entry name" value="HTH_3"/>
    <property type="match status" value="1"/>
</dbReference>
<proteinExistence type="predicted"/>
<dbReference type="EMBL" id="BEYQ01000023">
    <property type="protein sequence ID" value="GBD55410.1"/>
    <property type="molecule type" value="Genomic_DNA"/>
</dbReference>
<evidence type="ECO:0000313" key="2">
    <source>
        <dbReference type="Proteomes" id="UP000236321"/>
    </source>
</evidence>
<dbReference type="Gene3D" id="1.10.260.40">
    <property type="entry name" value="lambda repressor-like DNA-binding domains"/>
    <property type="match status" value="1"/>
</dbReference>
<dbReference type="RefSeq" id="WP_103113488.1">
    <property type="nucleotide sequence ID" value="NZ_BEIU01000037.1"/>
</dbReference>
<organism evidence="1 2">
    <name type="scientific">Microcystis aeruginosa NIES-298</name>
    <dbReference type="NCBI Taxonomy" id="449468"/>
    <lineage>
        <taxon>Bacteria</taxon>
        <taxon>Bacillati</taxon>
        <taxon>Cyanobacteriota</taxon>
        <taxon>Cyanophyceae</taxon>
        <taxon>Oscillatoriophycideae</taxon>
        <taxon>Chroococcales</taxon>
        <taxon>Microcystaceae</taxon>
        <taxon>Microcystis</taxon>
    </lineage>
</organism>